<reference evidence="1 2" key="1">
    <citation type="journal article" date="2020" name="Antonie Van Leeuwenhoek">
        <title>Rhodopirellula heiligendammensis sp. nov., Rhodopirellula pilleata sp. nov., and Rhodopirellula solitaria sp. nov. isolated from natural or artificial marine surfaces in Northern Germany and California, USA, and emended description of the genus Rhodopirellula.</title>
        <authorList>
            <person name="Kallscheuer N."/>
            <person name="Wiegand S."/>
            <person name="Jogler M."/>
            <person name="Boedeker C."/>
            <person name="Peeters S.H."/>
            <person name="Rast P."/>
            <person name="Heuer A."/>
            <person name="Jetten M.S.M."/>
            <person name="Rohde M."/>
            <person name="Jogler C."/>
        </authorList>
    </citation>
    <scope>NUCLEOTIDE SEQUENCE [LARGE SCALE GENOMIC DNA]</scope>
    <source>
        <strain evidence="1 2">Poly21</strain>
    </source>
</reference>
<proteinExistence type="predicted"/>
<name>A0A5C6C5D0_9BACT</name>
<keyword evidence="2" id="KW-1185">Reference proteome</keyword>
<protein>
    <submittedName>
        <fullName evidence="1">Uncharacterized protein</fullName>
    </submittedName>
</protein>
<gene>
    <name evidence="1" type="ORF">Poly21_06870</name>
</gene>
<accession>A0A5C6C5D0</accession>
<dbReference type="Proteomes" id="UP000319908">
    <property type="component" value="Unassembled WGS sequence"/>
</dbReference>
<dbReference type="AlphaFoldDB" id="A0A5C6C5D0"/>
<comment type="caution">
    <text evidence="1">The sequence shown here is derived from an EMBL/GenBank/DDBJ whole genome shotgun (WGS) entry which is preliminary data.</text>
</comment>
<sequence>MGLRRSTCGHEMTMGLRVPPKYEAVCLVPLNGVLPAQAQPA</sequence>
<organism evidence="1 2">
    <name type="scientific">Allorhodopirellula heiligendammensis</name>
    <dbReference type="NCBI Taxonomy" id="2714739"/>
    <lineage>
        <taxon>Bacteria</taxon>
        <taxon>Pseudomonadati</taxon>
        <taxon>Planctomycetota</taxon>
        <taxon>Planctomycetia</taxon>
        <taxon>Pirellulales</taxon>
        <taxon>Pirellulaceae</taxon>
        <taxon>Allorhodopirellula</taxon>
    </lineage>
</organism>
<dbReference type="EMBL" id="SJPU01000001">
    <property type="protein sequence ID" value="TWU18524.1"/>
    <property type="molecule type" value="Genomic_DNA"/>
</dbReference>
<evidence type="ECO:0000313" key="2">
    <source>
        <dbReference type="Proteomes" id="UP000319908"/>
    </source>
</evidence>
<evidence type="ECO:0000313" key="1">
    <source>
        <dbReference type="EMBL" id="TWU18524.1"/>
    </source>
</evidence>